<evidence type="ECO:0000256" key="1">
    <source>
        <dbReference type="ARBA" id="ARBA00022723"/>
    </source>
</evidence>
<dbReference type="SMART" id="SM00184">
    <property type="entry name" value="RING"/>
    <property type="match status" value="1"/>
</dbReference>
<dbReference type="PROSITE" id="PS00518">
    <property type="entry name" value="ZF_RING_1"/>
    <property type="match status" value="1"/>
</dbReference>
<dbReference type="GO" id="GO:0008270">
    <property type="term" value="F:zinc ion binding"/>
    <property type="evidence" value="ECO:0007669"/>
    <property type="project" value="UniProtKB-KW"/>
</dbReference>
<name>A0AAN8FQY6_TRICO</name>
<dbReference type="GO" id="GO:0032183">
    <property type="term" value="F:SUMO binding"/>
    <property type="evidence" value="ECO:0007669"/>
    <property type="project" value="TreeGrafter"/>
</dbReference>
<dbReference type="GO" id="GO:0140082">
    <property type="term" value="F:SUMO-ubiquitin ligase activity"/>
    <property type="evidence" value="ECO:0007669"/>
    <property type="project" value="TreeGrafter"/>
</dbReference>
<organism evidence="6 7">
    <name type="scientific">Trichostrongylus colubriformis</name>
    <name type="common">Black scour worm</name>
    <dbReference type="NCBI Taxonomy" id="6319"/>
    <lineage>
        <taxon>Eukaryota</taxon>
        <taxon>Metazoa</taxon>
        <taxon>Ecdysozoa</taxon>
        <taxon>Nematoda</taxon>
        <taxon>Chromadorea</taxon>
        <taxon>Rhabditida</taxon>
        <taxon>Rhabditina</taxon>
        <taxon>Rhabditomorpha</taxon>
        <taxon>Strongyloidea</taxon>
        <taxon>Trichostrongylidae</taxon>
        <taxon>Trichostrongylus</taxon>
    </lineage>
</organism>
<proteinExistence type="predicted"/>
<dbReference type="GO" id="GO:0033768">
    <property type="term" value="C:SUMO-targeted ubiquitin ligase complex"/>
    <property type="evidence" value="ECO:0007669"/>
    <property type="project" value="TreeGrafter"/>
</dbReference>
<dbReference type="PANTHER" id="PTHR47094">
    <property type="entry name" value="ELFLESS, ISOFORM B"/>
    <property type="match status" value="1"/>
</dbReference>
<evidence type="ECO:0000313" key="7">
    <source>
        <dbReference type="Proteomes" id="UP001331761"/>
    </source>
</evidence>
<keyword evidence="1" id="KW-0479">Metal-binding</keyword>
<dbReference type="InterPro" id="IPR017907">
    <property type="entry name" value="Znf_RING_CS"/>
</dbReference>
<dbReference type="GO" id="GO:0006511">
    <property type="term" value="P:ubiquitin-dependent protein catabolic process"/>
    <property type="evidence" value="ECO:0007669"/>
    <property type="project" value="TreeGrafter"/>
</dbReference>
<evidence type="ECO:0000256" key="4">
    <source>
        <dbReference type="PROSITE-ProRule" id="PRU00175"/>
    </source>
</evidence>
<dbReference type="InterPro" id="IPR013083">
    <property type="entry name" value="Znf_RING/FYVE/PHD"/>
</dbReference>
<reference evidence="6 7" key="1">
    <citation type="submission" date="2019-10" db="EMBL/GenBank/DDBJ databases">
        <title>Assembly and Annotation for the nematode Trichostrongylus colubriformis.</title>
        <authorList>
            <person name="Martin J."/>
        </authorList>
    </citation>
    <scope>NUCLEOTIDE SEQUENCE [LARGE SCALE GENOMIC DNA]</scope>
    <source>
        <strain evidence="6">G859</strain>
        <tissue evidence="6">Whole worm</tissue>
    </source>
</reference>
<keyword evidence="2 4" id="KW-0863">Zinc-finger</keyword>
<dbReference type="Gene3D" id="3.30.40.10">
    <property type="entry name" value="Zinc/RING finger domain, C3HC4 (zinc finger)"/>
    <property type="match status" value="1"/>
</dbReference>
<evidence type="ECO:0000313" key="6">
    <source>
        <dbReference type="EMBL" id="KAK5974398.1"/>
    </source>
</evidence>
<gene>
    <name evidence="6" type="ORF">GCK32_005954</name>
</gene>
<dbReference type="PANTHER" id="PTHR47094:SF1">
    <property type="entry name" value="RING-TYPE E3 UBIQUITIN TRANSFERASE"/>
    <property type="match status" value="1"/>
</dbReference>
<dbReference type="AlphaFoldDB" id="A0AAN8FQY6"/>
<keyword evidence="3" id="KW-0862">Zinc</keyword>
<dbReference type="EMBL" id="WIXE01014302">
    <property type="protein sequence ID" value="KAK5974398.1"/>
    <property type="molecule type" value="Genomic_DNA"/>
</dbReference>
<accession>A0AAN8FQY6</accession>
<dbReference type="GO" id="GO:0061630">
    <property type="term" value="F:ubiquitin protein ligase activity"/>
    <property type="evidence" value="ECO:0007669"/>
    <property type="project" value="InterPro"/>
</dbReference>
<sequence length="167" mass="19492">MESSIKCPICLDILVEATVLRCGHSFCQLCLDGAVNIDDRCPECRRHTEGILISNLRLNECIYHIIKENSKHLEDFSRRKARNAALMKLRKEARAVLFSILYKNKRPLTQREIEDDWMATRQLPSFPDNLRAEVHQMIHSDTCVFQIIRHNDEHRVMLKNFGCGIEE</sequence>
<dbReference type="PROSITE" id="PS50089">
    <property type="entry name" value="ZF_RING_2"/>
    <property type="match status" value="1"/>
</dbReference>
<dbReference type="Pfam" id="PF13923">
    <property type="entry name" value="zf-C3HC4_2"/>
    <property type="match status" value="1"/>
</dbReference>
<dbReference type="Proteomes" id="UP001331761">
    <property type="component" value="Unassembled WGS sequence"/>
</dbReference>
<evidence type="ECO:0000256" key="3">
    <source>
        <dbReference type="ARBA" id="ARBA00022833"/>
    </source>
</evidence>
<dbReference type="SUPFAM" id="SSF57850">
    <property type="entry name" value="RING/U-box"/>
    <property type="match status" value="1"/>
</dbReference>
<dbReference type="InterPro" id="IPR001841">
    <property type="entry name" value="Znf_RING"/>
</dbReference>
<protein>
    <submittedName>
        <fullName evidence="6">RING-type domain-containing protein</fullName>
    </submittedName>
</protein>
<dbReference type="InterPro" id="IPR049627">
    <property type="entry name" value="SLX8"/>
</dbReference>
<comment type="caution">
    <text evidence="6">The sequence shown here is derived from an EMBL/GenBank/DDBJ whole genome shotgun (WGS) entry which is preliminary data.</text>
</comment>
<evidence type="ECO:0000256" key="2">
    <source>
        <dbReference type="ARBA" id="ARBA00022771"/>
    </source>
</evidence>
<evidence type="ECO:0000259" key="5">
    <source>
        <dbReference type="PROSITE" id="PS50089"/>
    </source>
</evidence>
<keyword evidence="7" id="KW-1185">Reference proteome</keyword>
<feature type="domain" description="RING-type" evidence="5">
    <location>
        <begin position="7"/>
        <end position="45"/>
    </location>
</feature>